<dbReference type="GO" id="GO:0051014">
    <property type="term" value="P:actin filament severing"/>
    <property type="evidence" value="ECO:0007669"/>
    <property type="project" value="TreeGrafter"/>
</dbReference>
<evidence type="ECO:0000256" key="1">
    <source>
        <dbReference type="ARBA" id="ARBA00008418"/>
    </source>
</evidence>
<dbReference type="GO" id="GO:0005509">
    <property type="term" value="F:calcium ion binding"/>
    <property type="evidence" value="ECO:0007669"/>
    <property type="project" value="InterPro"/>
</dbReference>
<dbReference type="GO" id="GO:0005737">
    <property type="term" value="C:cytoplasm"/>
    <property type="evidence" value="ECO:0007669"/>
    <property type="project" value="TreeGrafter"/>
</dbReference>
<evidence type="ECO:0000313" key="11">
    <source>
        <dbReference type="Proteomes" id="UP000037460"/>
    </source>
</evidence>
<dbReference type="SUPFAM" id="SSF55753">
    <property type="entry name" value="Actin depolymerizing proteins"/>
    <property type="match status" value="6"/>
</dbReference>
<keyword evidence="11" id="KW-1185">Reference proteome</keyword>
<dbReference type="SMART" id="SM00153">
    <property type="entry name" value="VHP"/>
    <property type="match status" value="1"/>
</dbReference>
<dbReference type="PRINTS" id="PR00597">
    <property type="entry name" value="GELSOLIN"/>
</dbReference>
<dbReference type="SMART" id="SM00054">
    <property type="entry name" value="EFh"/>
    <property type="match status" value="1"/>
</dbReference>
<dbReference type="InterPro" id="IPR003128">
    <property type="entry name" value="Villin_headpiece"/>
</dbReference>
<comment type="caution">
    <text evidence="10">The sequence shown here is derived from an EMBL/GenBank/DDBJ whole genome shotgun (WGS) entry which is preliminary data.</text>
</comment>
<dbReference type="PROSITE" id="PS50222">
    <property type="entry name" value="EF_HAND_2"/>
    <property type="match status" value="1"/>
</dbReference>
<sequence length="2077" mass="226510">MDEPVPVPEGALDFNEHAKNGVENGDGLCVGSKRSPSVTTFPKHGRHIYVVLVGNKSRVEATLDTTAQHTLSWKSSITFDGATLPTASCNLYTFPLCCALGGSNDGIKFTPTGGQLKVLKQLLVALAIDEACPFFFQQDEVGAFVMHAIVVCNTEPALELSAEIYRRVPKLLTQTHVLHRAGFPLFTGESSFHICCVNRREDLLCELLQLALDNLTRQEVTVVLGSQATGVFFGGPPMRWYGGSPLGYACSFGLRKAVQAMLVSGVVSLNDPASACQMTGMMPIHVVAANGLTSMYDWMTKDLAEEHRADVTATARLGMQVSLGLYQLSPVQVAVRVGDHTMFKHLLRRQCSVLWVWGPVTQYSINLLGVDSAGDGSGDVMELVGRFDATKETTTLLLDSFMQGLLYELFKLKWNKFGARIHYARVLVDIIGLLLMITMAMRMKLNPSLETQIEVRPIAIVVLIIIAFGVEEELRRARLFWQNERAKLPAPPPKPTLPPRGRKSISNLKSAIHMVNVSNNNGSAALSSTIRAAQAMDAGKAQATLRATLKDAPHLIGVEAKSIDIKGNGTITTPAGLSTRTMVKLTMRFVHEHGGALYVIAAASTIASCILMLCVDFPDFHGLIEDYSNYTSNQTSNLTSGLAGVGRRLKAGGGPMDIVGSEVDESENDPYGDGVEEFPGVLWFTLSFSIFFTMVYVANKLFSPFDALNVFMLSVSKVFKNDLKIFIILFGYFLLTFYFLLFVLFPRTSGKLPMMDQMNTFHQAVEMLLQLALLGAGGTFDLSLELFEPLSTTQYVDFVIFYVAYYFYVLLAQGSALSEIFFWLGKASSADDQGAAAIMANELDASFNGRTVLHRVVQAHETPSFCHAFSGRALMYREGSAGVGSTHEQPPSWPRLLHVEGVRTGRVTEHAACASEAVLHADEVWILDVGDALLQWNGDASHTRERARALDVCRTLVKARSHSAAFAQAVEHVVVQHGELESAPAAARFWKALGMSDGAIGAVSSIPSAFVRPAQISHRSRDLAQISPSARKTLRETLWHSSAALMSGVSEIQLWRLGEVLSHGRPKLALSEVLGRPLTRAMLASSDVHLLALPGEIWIWIGAEVHAETRQKAMLYAQSFLHGKGRSPSTPISRVVESAEPAIFTSRFVNWHVPLGTFSAKHAPMHAPSVAAPEVLAVQAAARAQAAARMGPPSAGSPQVRMWRVTCDRQVEVLPAMLGLFDAGGCYIVLCTYGEGDSRRVALYSWHGQLASTEERALVSECCLRMLREGSEGCNEHATFVVVHQNCEPEHFVALFDGRMLVHSMLVRSVGVTRHAAEGGVGYHTDYTRAHDGVALFHVKQAAGAPTVAPTVRTIQVPSVAGSLVSSDCFVLRRPGAIDVWHGGASTPAERSVARQAAQAVSERLHLIAEASKEEAAKDAASDGAHDGAHHGAHDGADEPIVGELAAVGMGAFDEGTSAPRAMCLRLHEGCEMPGGMHEDKLGVFSPTGTQTNGRPCYVREDTAEVMLWWGGGRWWLGRHDERGQNRGWIKADSEALCPPTDGWLVYSRQERAWLQAHALHAAPAERLWLGGRTPQGVHAEKCGTFVRIHADVNEHPAYFHETRLDLMLWWGGGRWWLGKRAELGMNRGWIKAISEAHCPADVAPSPWLVYSNTDRKWLAANAFGCRRISGARNGARKASIAAAAAVEAITPVSALRGGSDVALHCGNDVWVVHEYEEGHEPAEFWQALGGKGAYESERQPAALPAFAPRLFQCSNAVGTFGVAEVFYFTQDDLDHDDVYILDCWSSLFVWVGRRANATERAHAVLSATRYARLQAAVDGRSLEAPIAVVHAGFEPPPFTCNFVDWSEEVARSLEDPYENGSLLHLGSPTIPHFDASRVLRRADTSDVLAAQSRLRTPPLRRPPSSSTAAELAELALPTSADAASDAKRGANVAAVTRQVQAIFHEIDRDGSGTIDRKELAAKLKADGELEALLGEADAKGIRQVVALLRKLEEGKVLDADGDSKITLDDFTEPDKQRLKYEEITSGNGSVTLLNPVCKELYLLDEDFQKLFNMSKREFYELRPWKQRELKKSVGLF</sequence>
<evidence type="ECO:0000256" key="5">
    <source>
        <dbReference type="ARBA" id="ARBA00023203"/>
    </source>
</evidence>
<dbReference type="PROSITE" id="PS51089">
    <property type="entry name" value="HP"/>
    <property type="match status" value="1"/>
</dbReference>
<feature type="transmembrane region" description="Helical" evidence="7">
    <location>
        <begin position="423"/>
        <end position="441"/>
    </location>
</feature>
<dbReference type="Gene3D" id="1.10.238.10">
    <property type="entry name" value="EF-hand"/>
    <property type="match status" value="1"/>
</dbReference>
<keyword evidence="7" id="KW-0472">Membrane</keyword>
<dbReference type="OrthoDB" id="533508at2759"/>
<protein>
    <submittedName>
        <fullName evidence="10">Villin-like protein</fullName>
    </submittedName>
</protein>
<accession>A0A0M0JTV2</accession>
<dbReference type="SUPFAM" id="SSF47050">
    <property type="entry name" value="VHP, Villin headpiece domain"/>
    <property type="match status" value="1"/>
</dbReference>
<feature type="region of interest" description="Disordered" evidence="6">
    <location>
        <begin position="1413"/>
        <end position="1437"/>
    </location>
</feature>
<evidence type="ECO:0000256" key="2">
    <source>
        <dbReference type="ARBA" id="ARBA00022467"/>
    </source>
</evidence>
<dbReference type="CDD" id="cd00051">
    <property type="entry name" value="EFh"/>
    <property type="match status" value="1"/>
</dbReference>
<name>A0A0M0JTV2_9EUKA</name>
<evidence type="ECO:0000256" key="3">
    <source>
        <dbReference type="ARBA" id="ARBA00022737"/>
    </source>
</evidence>
<evidence type="ECO:0000256" key="7">
    <source>
        <dbReference type="SAM" id="Phobius"/>
    </source>
</evidence>
<keyword evidence="3" id="KW-0677">Repeat</keyword>
<dbReference type="GO" id="GO:0005546">
    <property type="term" value="F:phosphatidylinositol-4,5-bisphosphate binding"/>
    <property type="evidence" value="ECO:0007669"/>
    <property type="project" value="TreeGrafter"/>
</dbReference>
<dbReference type="InterPro" id="IPR018247">
    <property type="entry name" value="EF_Hand_1_Ca_BS"/>
</dbReference>
<keyword evidence="4" id="KW-0106">Calcium</keyword>
<feature type="transmembrane region" description="Helical" evidence="7">
    <location>
        <begin position="681"/>
        <end position="702"/>
    </location>
</feature>
<dbReference type="Gene3D" id="1.25.40.20">
    <property type="entry name" value="Ankyrin repeat-containing domain"/>
    <property type="match status" value="1"/>
</dbReference>
<dbReference type="Pfam" id="PF00626">
    <property type="entry name" value="Gelsolin"/>
    <property type="match status" value="3"/>
</dbReference>
<keyword evidence="7" id="KW-0812">Transmembrane</keyword>
<dbReference type="FunFam" id="3.40.20.10:FF:000005">
    <property type="entry name" value="Gelsolin"/>
    <property type="match status" value="1"/>
</dbReference>
<keyword evidence="2" id="KW-0117">Actin capping</keyword>
<feature type="domain" description="HP" evidence="9">
    <location>
        <begin position="2013"/>
        <end position="2077"/>
    </location>
</feature>
<feature type="transmembrane region" description="Helical" evidence="7">
    <location>
        <begin position="453"/>
        <end position="470"/>
    </location>
</feature>
<proteinExistence type="inferred from homology"/>
<evidence type="ECO:0000259" key="9">
    <source>
        <dbReference type="PROSITE" id="PS51089"/>
    </source>
</evidence>
<dbReference type="Pfam" id="PF02209">
    <property type="entry name" value="VHP"/>
    <property type="match status" value="1"/>
</dbReference>
<dbReference type="InterPro" id="IPR007123">
    <property type="entry name" value="Gelsolin-like_dom"/>
</dbReference>
<dbReference type="InterPro" id="IPR036770">
    <property type="entry name" value="Ankyrin_rpt-contain_sf"/>
</dbReference>
<dbReference type="Gene3D" id="3.40.20.10">
    <property type="entry name" value="Severin"/>
    <property type="match status" value="6"/>
</dbReference>
<organism evidence="10 11">
    <name type="scientific">Chrysochromulina tobinii</name>
    <dbReference type="NCBI Taxonomy" id="1460289"/>
    <lineage>
        <taxon>Eukaryota</taxon>
        <taxon>Haptista</taxon>
        <taxon>Haptophyta</taxon>
        <taxon>Prymnesiophyceae</taxon>
        <taxon>Prymnesiales</taxon>
        <taxon>Chrysochromulinaceae</taxon>
        <taxon>Chrysochromulina</taxon>
    </lineage>
</organism>
<keyword evidence="7" id="KW-1133">Transmembrane helix</keyword>
<dbReference type="InterPro" id="IPR002048">
    <property type="entry name" value="EF_hand_dom"/>
</dbReference>
<dbReference type="InterPro" id="IPR011992">
    <property type="entry name" value="EF-hand-dom_pair"/>
</dbReference>
<keyword evidence="5" id="KW-0009">Actin-binding</keyword>
<dbReference type="SMART" id="SM00248">
    <property type="entry name" value="ANK"/>
    <property type="match status" value="3"/>
</dbReference>
<dbReference type="SUPFAM" id="SSF47473">
    <property type="entry name" value="EF-hand"/>
    <property type="match status" value="1"/>
</dbReference>
<dbReference type="InterPro" id="IPR029006">
    <property type="entry name" value="ADF-H/Gelsolin-like_dom_sf"/>
</dbReference>
<dbReference type="Proteomes" id="UP000037460">
    <property type="component" value="Unassembled WGS sequence"/>
</dbReference>
<feature type="transmembrane region" description="Helical" evidence="7">
    <location>
        <begin position="767"/>
        <end position="787"/>
    </location>
</feature>
<dbReference type="GO" id="GO:0051015">
    <property type="term" value="F:actin filament binding"/>
    <property type="evidence" value="ECO:0007669"/>
    <property type="project" value="InterPro"/>
</dbReference>
<dbReference type="GO" id="GO:0015629">
    <property type="term" value="C:actin cytoskeleton"/>
    <property type="evidence" value="ECO:0007669"/>
    <property type="project" value="TreeGrafter"/>
</dbReference>
<feature type="transmembrane region" description="Helical" evidence="7">
    <location>
        <begin position="799"/>
        <end position="824"/>
    </location>
</feature>
<evidence type="ECO:0000259" key="8">
    <source>
        <dbReference type="PROSITE" id="PS50222"/>
    </source>
</evidence>
<evidence type="ECO:0000256" key="6">
    <source>
        <dbReference type="SAM" id="MobiDB-lite"/>
    </source>
</evidence>
<dbReference type="GO" id="GO:0008154">
    <property type="term" value="P:actin polymerization or depolymerization"/>
    <property type="evidence" value="ECO:0007669"/>
    <property type="project" value="TreeGrafter"/>
</dbReference>
<dbReference type="InterPro" id="IPR002110">
    <property type="entry name" value="Ankyrin_rpt"/>
</dbReference>
<dbReference type="PANTHER" id="PTHR11977">
    <property type="entry name" value="VILLIN"/>
    <property type="match status" value="1"/>
</dbReference>
<dbReference type="PROSITE" id="PS00018">
    <property type="entry name" value="EF_HAND_1"/>
    <property type="match status" value="1"/>
</dbReference>
<dbReference type="EMBL" id="JWZX01002288">
    <property type="protein sequence ID" value="KOO30121.1"/>
    <property type="molecule type" value="Genomic_DNA"/>
</dbReference>
<dbReference type="PANTHER" id="PTHR11977:SF51">
    <property type="entry name" value="PROTEIN FLIGHTLESS-1 HOMOLOG"/>
    <property type="match status" value="1"/>
</dbReference>
<reference evidence="11" key="1">
    <citation type="journal article" date="2015" name="PLoS Genet.">
        <title>Genome Sequence and Transcriptome Analyses of Chrysochromulina tobin: Metabolic Tools for Enhanced Algal Fitness in the Prominent Order Prymnesiales (Haptophyceae).</title>
        <authorList>
            <person name="Hovde B.T."/>
            <person name="Deodato C.R."/>
            <person name="Hunsperger H.M."/>
            <person name="Ryken S.A."/>
            <person name="Yost W."/>
            <person name="Jha R.K."/>
            <person name="Patterson J."/>
            <person name="Monnat R.J. Jr."/>
            <person name="Barlow S.B."/>
            <person name="Starkenburg S.R."/>
            <person name="Cattolico R.A."/>
        </authorList>
    </citation>
    <scope>NUCLEOTIDE SEQUENCE</scope>
    <source>
        <strain evidence="11">CCMP291</strain>
    </source>
</reference>
<gene>
    <name evidence="10" type="ORF">Ctob_013303</name>
</gene>
<evidence type="ECO:0000313" key="10">
    <source>
        <dbReference type="EMBL" id="KOO30121.1"/>
    </source>
</evidence>
<feature type="domain" description="EF-hand" evidence="8">
    <location>
        <begin position="1935"/>
        <end position="1970"/>
    </location>
</feature>
<comment type="similarity">
    <text evidence="1">Belongs to the villin/gelsolin family.</text>
</comment>
<feature type="transmembrane region" description="Helical" evidence="7">
    <location>
        <begin position="723"/>
        <end position="747"/>
    </location>
</feature>
<dbReference type="SMART" id="SM00262">
    <property type="entry name" value="GEL"/>
    <property type="match status" value="6"/>
</dbReference>
<dbReference type="GO" id="GO:0051016">
    <property type="term" value="P:barbed-end actin filament capping"/>
    <property type="evidence" value="ECO:0007669"/>
    <property type="project" value="TreeGrafter"/>
</dbReference>
<evidence type="ECO:0000256" key="4">
    <source>
        <dbReference type="ARBA" id="ARBA00022837"/>
    </source>
</evidence>
<feature type="transmembrane region" description="Helical" evidence="7">
    <location>
        <begin position="595"/>
        <end position="613"/>
    </location>
</feature>
<dbReference type="InterPro" id="IPR007122">
    <property type="entry name" value="Villin/Gelsolin"/>
</dbReference>
<dbReference type="Gene3D" id="1.10.950.10">
    <property type="entry name" value="Villin headpiece domain"/>
    <property type="match status" value="1"/>
</dbReference>
<dbReference type="InterPro" id="IPR036886">
    <property type="entry name" value="Villin_headpiece_dom_sf"/>
</dbReference>